<organism evidence="2 3">
    <name type="scientific">Thelohanellus kitauei</name>
    <name type="common">Myxosporean</name>
    <dbReference type="NCBI Taxonomy" id="669202"/>
    <lineage>
        <taxon>Eukaryota</taxon>
        <taxon>Metazoa</taxon>
        <taxon>Cnidaria</taxon>
        <taxon>Myxozoa</taxon>
        <taxon>Myxosporea</taxon>
        <taxon>Bivalvulida</taxon>
        <taxon>Platysporina</taxon>
        <taxon>Myxobolidae</taxon>
        <taxon>Thelohanellus</taxon>
    </lineage>
</organism>
<dbReference type="EMBL" id="JWZT01002984">
    <property type="protein sequence ID" value="KII68053.1"/>
    <property type="molecule type" value="Genomic_DNA"/>
</dbReference>
<evidence type="ECO:0000256" key="1">
    <source>
        <dbReference type="SAM" id="MobiDB-lite"/>
    </source>
</evidence>
<accession>A0A0C2JFK5</accession>
<comment type="caution">
    <text evidence="2">The sequence shown here is derived from an EMBL/GenBank/DDBJ whole genome shotgun (WGS) entry which is preliminary data.</text>
</comment>
<dbReference type="Proteomes" id="UP000031668">
    <property type="component" value="Unassembled WGS sequence"/>
</dbReference>
<sequence>MVTYKVSSTNSNRKSNQLNTTTSKNDEDNKYLATNKKVNRDKNTMTISKTITEILPMIESKNSSYDKISAMPITLPKKSKINKHIKLNVTELPLPLSKSPAIFYNDTSSFDSSRDYTIKSSISFNITQEVFISTNQSFNETSVSNNKNIMYKNENSGSITINATPQDMNSMIPDETTIRTSIPSTNSSFSDYSATNDTLIVDSTKKRFSNMDSDMNISTNVTVF</sequence>
<evidence type="ECO:0000313" key="3">
    <source>
        <dbReference type="Proteomes" id="UP000031668"/>
    </source>
</evidence>
<keyword evidence="3" id="KW-1185">Reference proteome</keyword>
<feature type="region of interest" description="Disordered" evidence="1">
    <location>
        <begin position="1"/>
        <end position="30"/>
    </location>
</feature>
<evidence type="ECO:0000313" key="2">
    <source>
        <dbReference type="EMBL" id="KII68053.1"/>
    </source>
</evidence>
<protein>
    <submittedName>
        <fullName evidence="2">Uncharacterized protein</fullName>
    </submittedName>
</protein>
<feature type="compositionally biased region" description="Polar residues" evidence="1">
    <location>
        <begin position="1"/>
        <end position="23"/>
    </location>
</feature>
<reference evidence="2 3" key="1">
    <citation type="journal article" date="2014" name="Genome Biol. Evol.">
        <title>The genome of the myxosporean Thelohanellus kitauei shows adaptations to nutrient acquisition within its fish host.</title>
        <authorList>
            <person name="Yang Y."/>
            <person name="Xiong J."/>
            <person name="Zhou Z."/>
            <person name="Huo F."/>
            <person name="Miao W."/>
            <person name="Ran C."/>
            <person name="Liu Y."/>
            <person name="Zhang J."/>
            <person name="Feng J."/>
            <person name="Wang M."/>
            <person name="Wang M."/>
            <person name="Wang L."/>
            <person name="Yao B."/>
        </authorList>
    </citation>
    <scope>NUCLEOTIDE SEQUENCE [LARGE SCALE GENOMIC DNA]</scope>
    <source>
        <strain evidence="2">Wuqing</strain>
    </source>
</reference>
<dbReference type="AlphaFoldDB" id="A0A0C2JFK5"/>
<gene>
    <name evidence="2" type="ORF">RF11_08595</name>
</gene>
<proteinExistence type="predicted"/>
<name>A0A0C2JFK5_THEKT</name>